<dbReference type="GO" id="GO:0008299">
    <property type="term" value="P:isoprenoid biosynthetic process"/>
    <property type="evidence" value="ECO:0007669"/>
    <property type="project" value="UniProtKB-KW"/>
</dbReference>
<dbReference type="RefSeq" id="WP_053966186.1">
    <property type="nucleotide sequence ID" value="NZ_JAWJXX010000009.1"/>
</dbReference>
<dbReference type="InterPro" id="IPR020617">
    <property type="entry name" value="Thiolase_C"/>
</dbReference>
<reference evidence="7 8" key="1">
    <citation type="submission" date="2015-08" db="EMBL/GenBank/DDBJ databases">
        <title>Genomes of Isolates from Cabo Rojo, PR.</title>
        <authorList>
            <person name="Sanchez-Nieves R.L."/>
            <person name="Montalvo-Rodriguez R."/>
        </authorList>
    </citation>
    <scope>NUCLEOTIDE SEQUENCE [LARGE SCALE GENOMIC DNA]</scope>
    <source>
        <strain evidence="7 8">SL3</strain>
    </source>
</reference>
<dbReference type="OrthoDB" id="25212at2157"/>
<dbReference type="PIRSF" id="PIRSF000429">
    <property type="entry name" value="Ac-CoA_Ac_transf"/>
    <property type="match status" value="1"/>
</dbReference>
<dbReference type="GO" id="GO:0016747">
    <property type="term" value="F:acyltransferase activity, transferring groups other than amino-acyl groups"/>
    <property type="evidence" value="ECO:0007669"/>
    <property type="project" value="InterPro"/>
</dbReference>
<proteinExistence type="inferred from homology"/>
<feature type="domain" description="Thiolase N-terminal" evidence="5">
    <location>
        <begin position="4"/>
        <end position="257"/>
    </location>
</feature>
<keyword evidence="8" id="KW-1185">Reference proteome</keyword>
<dbReference type="PANTHER" id="PTHR18919">
    <property type="entry name" value="ACETYL-COA C-ACYLTRANSFERASE"/>
    <property type="match status" value="1"/>
</dbReference>
<comment type="caution">
    <text evidence="7">The sequence shown here is derived from an EMBL/GenBank/DDBJ whole genome shotgun (WGS) entry which is preliminary data.</text>
</comment>
<keyword evidence="3" id="KW-0414">Isoprene biosynthesis</keyword>
<dbReference type="InterPro" id="IPR016039">
    <property type="entry name" value="Thiolase-like"/>
</dbReference>
<dbReference type="AlphaFoldDB" id="A0A0N0BPU7"/>
<dbReference type="SUPFAM" id="SSF53901">
    <property type="entry name" value="Thiolase-like"/>
    <property type="match status" value="2"/>
</dbReference>
<dbReference type="CDD" id="cd00751">
    <property type="entry name" value="thiolase"/>
    <property type="match status" value="1"/>
</dbReference>
<keyword evidence="4" id="KW-0012">Acyltransferase</keyword>
<comment type="similarity">
    <text evidence="1">Belongs to the thiolase-like superfamily. Thiolase family.</text>
</comment>
<evidence type="ECO:0000313" key="8">
    <source>
        <dbReference type="Proteomes" id="UP000037729"/>
    </source>
</evidence>
<dbReference type="PATRIC" id="fig|1705562.3.peg.1078"/>
<dbReference type="EMBL" id="LIUF01000001">
    <property type="protein sequence ID" value="KOX94413.1"/>
    <property type="molecule type" value="Genomic_DNA"/>
</dbReference>
<dbReference type="PROSITE" id="PS00737">
    <property type="entry name" value="THIOLASE_2"/>
    <property type="match status" value="1"/>
</dbReference>
<evidence type="ECO:0000256" key="4">
    <source>
        <dbReference type="ARBA" id="ARBA00023315"/>
    </source>
</evidence>
<sequence>MTDVVLVDGARTAHGELLGGLAERSAIALGTAAVEGLLDRTAIDKDSVDWVGLGNAVQAGVGQVPARQVVVESPLPDDVAATTLNEASGSGLRAITTAADRIEAGRASVCFAGGMESMSNAPYLVPDMRGGRRHGNSELVDAMIWDSLWDKHYDAHMGTLTEALAAEHDISREAQDEYARRSNHRAGEAIQSGTFTEELVPVETADGLVTEDEGPRPDTTLDRLAALPPAFSDGGTITAGNASKLSDGAGAVVLADAETVDREGLGPMAHVEDYAVAYRDPSEFSIAVRDVVEKLLERNDLAVADVDHFELNEAFAAQMVYVADELDIPAEKHNPLGGAVALGHPIGASGGILMTTMLYAMERADHHRGIVGMSVGGGGAIAMSVVR</sequence>
<dbReference type="STRING" id="1705562.AMS69_00710"/>
<dbReference type="Gene3D" id="3.40.47.10">
    <property type="match status" value="2"/>
</dbReference>
<feature type="domain" description="Thiolase C-terminal" evidence="6">
    <location>
        <begin position="267"/>
        <end position="385"/>
    </location>
</feature>
<dbReference type="PANTHER" id="PTHR18919:SF107">
    <property type="entry name" value="ACETYL-COA ACETYLTRANSFERASE, CYTOSOLIC"/>
    <property type="match status" value="1"/>
</dbReference>
<name>A0A0N0BPU7_9EURY</name>
<evidence type="ECO:0000259" key="6">
    <source>
        <dbReference type="Pfam" id="PF02803"/>
    </source>
</evidence>
<gene>
    <name evidence="7" type="ORF">AMS69_00710</name>
</gene>
<organism evidence="7 8">
    <name type="scientific">Haloarcula rubripromontorii</name>
    <dbReference type="NCBI Taxonomy" id="1705562"/>
    <lineage>
        <taxon>Archaea</taxon>
        <taxon>Methanobacteriati</taxon>
        <taxon>Methanobacteriota</taxon>
        <taxon>Stenosarchaea group</taxon>
        <taxon>Halobacteria</taxon>
        <taxon>Halobacteriales</taxon>
        <taxon>Haloarculaceae</taxon>
        <taxon>Haloarcula</taxon>
    </lineage>
</organism>
<dbReference type="InterPro" id="IPR002155">
    <property type="entry name" value="Thiolase"/>
</dbReference>
<evidence type="ECO:0000313" key="7">
    <source>
        <dbReference type="EMBL" id="KOX94413.1"/>
    </source>
</evidence>
<evidence type="ECO:0000256" key="2">
    <source>
        <dbReference type="ARBA" id="ARBA00022679"/>
    </source>
</evidence>
<dbReference type="InterPro" id="IPR020616">
    <property type="entry name" value="Thiolase_N"/>
</dbReference>
<dbReference type="Pfam" id="PF02803">
    <property type="entry name" value="Thiolase_C"/>
    <property type="match status" value="1"/>
</dbReference>
<dbReference type="NCBIfam" id="TIGR01930">
    <property type="entry name" value="AcCoA-C-Actrans"/>
    <property type="match status" value="1"/>
</dbReference>
<keyword evidence="2 7" id="KW-0808">Transferase</keyword>
<dbReference type="Proteomes" id="UP000037729">
    <property type="component" value="Unassembled WGS sequence"/>
</dbReference>
<dbReference type="InterPro" id="IPR020613">
    <property type="entry name" value="Thiolase_CS"/>
</dbReference>
<protein>
    <submittedName>
        <fullName evidence="7">Acetyl-CoA acetyltransferase</fullName>
    </submittedName>
</protein>
<evidence type="ECO:0000256" key="3">
    <source>
        <dbReference type="ARBA" id="ARBA00023229"/>
    </source>
</evidence>
<dbReference type="Pfam" id="PF00108">
    <property type="entry name" value="Thiolase_N"/>
    <property type="match status" value="1"/>
</dbReference>
<accession>A0A0N0BPU7</accession>
<evidence type="ECO:0000256" key="1">
    <source>
        <dbReference type="ARBA" id="ARBA00010982"/>
    </source>
</evidence>
<evidence type="ECO:0000259" key="5">
    <source>
        <dbReference type="Pfam" id="PF00108"/>
    </source>
</evidence>